<dbReference type="PROSITE" id="PS50893">
    <property type="entry name" value="ABC_TRANSPORTER_2"/>
    <property type="match status" value="1"/>
</dbReference>
<accession>A0A552WT90</accession>
<dbReference type="Gene3D" id="3.40.50.300">
    <property type="entry name" value="P-loop containing nucleotide triphosphate hydrolases"/>
    <property type="match status" value="1"/>
</dbReference>
<dbReference type="InterPro" id="IPR003593">
    <property type="entry name" value="AAA+_ATPase"/>
</dbReference>
<dbReference type="SMART" id="SM00382">
    <property type="entry name" value="AAA"/>
    <property type="match status" value="1"/>
</dbReference>
<dbReference type="PANTHER" id="PTHR43166">
    <property type="entry name" value="AMINO ACID IMPORT ATP-BINDING PROTEIN"/>
    <property type="match status" value="1"/>
</dbReference>
<feature type="domain" description="ABC transporter" evidence="5">
    <location>
        <begin position="9"/>
        <end position="253"/>
    </location>
</feature>
<dbReference type="GO" id="GO:0005524">
    <property type="term" value="F:ATP binding"/>
    <property type="evidence" value="ECO:0007669"/>
    <property type="project" value="UniProtKB-KW"/>
</dbReference>
<sequence>MNASSVPILELVKVEKFFGSFQALHGVSLEIPAGTVTCIVGPSGSGKSTLLRTINMLEPIQGGAIFFKGELCGEEVRNGYRVPVSAAKAREQVLNFGMVFQSFNLFPNMTALENVTLAPRTVRGLSREAAERAAIEHLSRVGLADKRNNYPNELSGGQQQRVAIARALAMQPEVMLFDEPTSALDPELVAEVLEVIRSLANDGTTMVIVTHEMNLASEIADQLVVMADGRIIEQGHPRDVLSHPATERGRAFFAAISGHHHGHIDRATASASPAAQQEIIATPGTRS</sequence>
<dbReference type="InterPro" id="IPR027417">
    <property type="entry name" value="P-loop_NTPase"/>
</dbReference>
<keyword evidence="3" id="KW-0547">Nucleotide-binding</keyword>
<gene>
    <name evidence="6" type="ORF">FJ693_07865</name>
</gene>
<comment type="similarity">
    <text evidence="1">Belongs to the ABC transporter superfamily.</text>
</comment>
<reference evidence="6 7" key="1">
    <citation type="submission" date="2019-07" db="EMBL/GenBank/DDBJ databases">
        <title>Georgenia wutianyii sp. nov. and Georgenia *** sp. nov. isolated from plateau pika (Ochotona curzoniae) in the Qinghai-Tibet plateau of China.</title>
        <authorList>
            <person name="Tian Z."/>
        </authorList>
    </citation>
    <scope>NUCLEOTIDE SEQUENCE [LARGE SCALE GENOMIC DNA]</scope>
    <source>
        <strain evidence="6 7">Z446</strain>
    </source>
</reference>
<dbReference type="PIRSF" id="PIRSF039085">
    <property type="entry name" value="ABC_ATPase_HisP"/>
    <property type="match status" value="1"/>
</dbReference>
<evidence type="ECO:0000259" key="5">
    <source>
        <dbReference type="PROSITE" id="PS50893"/>
    </source>
</evidence>
<keyword evidence="7" id="KW-1185">Reference proteome</keyword>
<keyword evidence="2" id="KW-0813">Transport</keyword>
<dbReference type="InterPro" id="IPR050086">
    <property type="entry name" value="MetN_ABC_transporter-like"/>
</dbReference>
<dbReference type="InterPro" id="IPR030679">
    <property type="entry name" value="ABC_ATPase_HisP-typ"/>
</dbReference>
<evidence type="ECO:0000256" key="1">
    <source>
        <dbReference type="ARBA" id="ARBA00005417"/>
    </source>
</evidence>
<dbReference type="PANTHER" id="PTHR43166:SF4">
    <property type="entry name" value="PHOSPHONATES IMPORT ATP-BINDING PROTEIN PHNC"/>
    <property type="match status" value="1"/>
</dbReference>
<dbReference type="EMBL" id="VJXR01000017">
    <property type="protein sequence ID" value="TRW45799.1"/>
    <property type="molecule type" value="Genomic_DNA"/>
</dbReference>
<proteinExistence type="inferred from homology"/>
<dbReference type="InterPro" id="IPR003439">
    <property type="entry name" value="ABC_transporter-like_ATP-bd"/>
</dbReference>
<keyword evidence="4 6" id="KW-0067">ATP-binding</keyword>
<evidence type="ECO:0000256" key="4">
    <source>
        <dbReference type="ARBA" id="ARBA00022840"/>
    </source>
</evidence>
<dbReference type="PROSITE" id="PS00211">
    <property type="entry name" value="ABC_TRANSPORTER_1"/>
    <property type="match status" value="1"/>
</dbReference>
<dbReference type="CDD" id="cd03262">
    <property type="entry name" value="ABC_HisP_GlnQ"/>
    <property type="match status" value="1"/>
</dbReference>
<dbReference type="GO" id="GO:0015424">
    <property type="term" value="F:ABC-type amino acid transporter activity"/>
    <property type="evidence" value="ECO:0007669"/>
    <property type="project" value="InterPro"/>
</dbReference>
<comment type="caution">
    <text evidence="6">The sequence shown here is derived from an EMBL/GenBank/DDBJ whole genome shotgun (WGS) entry which is preliminary data.</text>
</comment>
<dbReference type="Pfam" id="PF00005">
    <property type="entry name" value="ABC_tran"/>
    <property type="match status" value="1"/>
</dbReference>
<dbReference type="GO" id="GO:0016887">
    <property type="term" value="F:ATP hydrolysis activity"/>
    <property type="evidence" value="ECO:0007669"/>
    <property type="project" value="InterPro"/>
</dbReference>
<dbReference type="RefSeq" id="WP_143417980.1">
    <property type="nucleotide sequence ID" value="NZ_VJXR01000017.1"/>
</dbReference>
<dbReference type="AlphaFoldDB" id="A0A552WT90"/>
<organism evidence="6 7">
    <name type="scientific">Georgenia yuyongxinii</name>
    <dbReference type="NCBI Taxonomy" id="2589797"/>
    <lineage>
        <taxon>Bacteria</taxon>
        <taxon>Bacillati</taxon>
        <taxon>Actinomycetota</taxon>
        <taxon>Actinomycetes</taxon>
        <taxon>Micrococcales</taxon>
        <taxon>Bogoriellaceae</taxon>
        <taxon>Georgenia</taxon>
    </lineage>
</organism>
<protein>
    <submittedName>
        <fullName evidence="6">Amino acid ABC transporter ATP-binding protein</fullName>
    </submittedName>
</protein>
<dbReference type="SUPFAM" id="SSF52540">
    <property type="entry name" value="P-loop containing nucleoside triphosphate hydrolases"/>
    <property type="match status" value="1"/>
</dbReference>
<evidence type="ECO:0000256" key="2">
    <source>
        <dbReference type="ARBA" id="ARBA00022448"/>
    </source>
</evidence>
<dbReference type="Proteomes" id="UP000318693">
    <property type="component" value="Unassembled WGS sequence"/>
</dbReference>
<evidence type="ECO:0000313" key="7">
    <source>
        <dbReference type="Proteomes" id="UP000318693"/>
    </source>
</evidence>
<name>A0A552WT90_9MICO</name>
<evidence type="ECO:0000313" key="6">
    <source>
        <dbReference type="EMBL" id="TRW45799.1"/>
    </source>
</evidence>
<dbReference type="InterPro" id="IPR017871">
    <property type="entry name" value="ABC_transporter-like_CS"/>
</dbReference>
<evidence type="ECO:0000256" key="3">
    <source>
        <dbReference type="ARBA" id="ARBA00022741"/>
    </source>
</evidence>